<dbReference type="InterPro" id="IPR008358">
    <property type="entry name" value="Sig_transdc_His_kin/Pase_MprB"/>
</dbReference>
<evidence type="ECO:0000313" key="10">
    <source>
        <dbReference type="Proteomes" id="UP001565220"/>
    </source>
</evidence>
<dbReference type="SUPFAM" id="SSF55874">
    <property type="entry name" value="ATPase domain of HSP90 chaperone/DNA topoisomerase II/histidine kinase"/>
    <property type="match status" value="1"/>
</dbReference>
<dbReference type="InterPro" id="IPR003594">
    <property type="entry name" value="HATPase_dom"/>
</dbReference>
<dbReference type="PRINTS" id="PR01780">
    <property type="entry name" value="LANTIREGPROT"/>
</dbReference>
<organism evidence="9 10">
    <name type="scientific">Clostridium lapidicellarium</name>
    <dbReference type="NCBI Taxonomy" id="3240931"/>
    <lineage>
        <taxon>Bacteria</taxon>
        <taxon>Bacillati</taxon>
        <taxon>Bacillota</taxon>
        <taxon>Clostridia</taxon>
        <taxon>Eubacteriales</taxon>
        <taxon>Clostridiaceae</taxon>
        <taxon>Clostridium</taxon>
    </lineage>
</organism>
<evidence type="ECO:0000313" key="9">
    <source>
        <dbReference type="EMBL" id="MEY8763786.1"/>
    </source>
</evidence>
<dbReference type="Gene3D" id="1.10.287.130">
    <property type="match status" value="1"/>
</dbReference>
<sequence>MTYALALCLLLLLLHLHSIKTQIRDITVQLKDYKNNKTHKKLDISLLDRDFESLAYIINEYIDTNEKAKSLQRSSRQELKKSIANISHDLRTPLTSIKGYVQMLLLSNTLKETEREYLKIILRKSNLLESMAEDFFQISVIESPGYKLKLQPVNINSILYESLADFYYTFTSNDITPHVKIHRENIFVIGNSSAIKRVLDNLLNNVAKHSQNYVYINLFQCKNSTVLNIMNKVDNINKHNIGLIFNRFYKADNSRSFGSSGLGLSIAKSLMNKMEGSISAKLEKDMLCISCQWKSVKSKEGTKNTQ</sequence>
<evidence type="ECO:0000256" key="6">
    <source>
        <dbReference type="ARBA" id="ARBA00022777"/>
    </source>
</evidence>
<dbReference type="PANTHER" id="PTHR45453:SF1">
    <property type="entry name" value="PHOSPHATE REGULON SENSOR PROTEIN PHOR"/>
    <property type="match status" value="1"/>
</dbReference>
<dbReference type="RefSeq" id="WP_294182296.1">
    <property type="nucleotide sequence ID" value="NZ_JBGFFE010000011.1"/>
</dbReference>
<dbReference type="Pfam" id="PF02518">
    <property type="entry name" value="HATPase_c"/>
    <property type="match status" value="1"/>
</dbReference>
<evidence type="ECO:0000256" key="3">
    <source>
        <dbReference type="ARBA" id="ARBA00012438"/>
    </source>
</evidence>
<dbReference type="InterPro" id="IPR050351">
    <property type="entry name" value="BphY/WalK/GraS-like"/>
</dbReference>
<dbReference type="SUPFAM" id="SSF47384">
    <property type="entry name" value="Homodimeric domain of signal transducing histidine kinase"/>
    <property type="match status" value="1"/>
</dbReference>
<dbReference type="PROSITE" id="PS50109">
    <property type="entry name" value="HIS_KIN"/>
    <property type="match status" value="1"/>
</dbReference>
<reference evidence="9 10" key="1">
    <citation type="submission" date="2024-08" db="EMBL/GenBank/DDBJ databases">
        <title>Clostridium lapicellarii sp. nov., and Clostridium renhuaiense sp. nov., two species isolated from the mud in a fermentation cellar used for producing sauce-flavour Chinese liquors.</title>
        <authorList>
            <person name="Yang F."/>
            <person name="Wang H."/>
            <person name="Chen L.Q."/>
            <person name="Zhou N."/>
            <person name="Lu J.J."/>
            <person name="Pu X.X."/>
            <person name="Wan B."/>
            <person name="Wang L."/>
            <person name="Liu S.J."/>
        </authorList>
    </citation>
    <scope>NUCLEOTIDE SEQUENCE [LARGE SCALE GENOMIC DNA]</scope>
    <source>
        <strain evidence="9 10">MT-113</strain>
    </source>
</reference>
<evidence type="ECO:0000256" key="7">
    <source>
        <dbReference type="ARBA" id="ARBA00023012"/>
    </source>
</evidence>
<dbReference type="SMART" id="SM00387">
    <property type="entry name" value="HATPase_c"/>
    <property type="match status" value="1"/>
</dbReference>
<comment type="catalytic activity">
    <reaction evidence="1">
        <text>ATP + protein L-histidine = ADP + protein N-phospho-L-histidine.</text>
        <dbReference type="EC" id="2.7.13.3"/>
    </reaction>
</comment>
<protein>
    <recommendedName>
        <fullName evidence="3">histidine kinase</fullName>
        <ecNumber evidence="3">2.7.13.3</ecNumber>
    </recommendedName>
</protein>
<dbReference type="EC" id="2.7.13.3" evidence="3"/>
<keyword evidence="6 9" id="KW-0418">Kinase</keyword>
<dbReference type="InterPro" id="IPR005467">
    <property type="entry name" value="His_kinase_dom"/>
</dbReference>
<dbReference type="EMBL" id="JBGFFE010000011">
    <property type="protein sequence ID" value="MEY8763786.1"/>
    <property type="molecule type" value="Genomic_DNA"/>
</dbReference>
<keyword evidence="5" id="KW-0808">Transferase</keyword>
<evidence type="ECO:0000256" key="5">
    <source>
        <dbReference type="ARBA" id="ARBA00022679"/>
    </source>
</evidence>
<dbReference type="CDD" id="cd00082">
    <property type="entry name" value="HisKA"/>
    <property type="match status" value="1"/>
</dbReference>
<comment type="subcellular location">
    <subcellularLocation>
        <location evidence="2">Membrane</location>
    </subcellularLocation>
</comment>
<gene>
    <name evidence="9" type="ORF">AB8S09_09055</name>
</gene>
<name>A0ABV4DY93_9CLOT</name>
<dbReference type="PANTHER" id="PTHR45453">
    <property type="entry name" value="PHOSPHATE REGULON SENSOR PROTEIN PHOR"/>
    <property type="match status" value="1"/>
</dbReference>
<comment type="caution">
    <text evidence="9">The sequence shown here is derived from an EMBL/GenBank/DDBJ whole genome shotgun (WGS) entry which is preliminary data.</text>
</comment>
<dbReference type="CDD" id="cd00075">
    <property type="entry name" value="HATPase"/>
    <property type="match status" value="1"/>
</dbReference>
<evidence type="ECO:0000259" key="8">
    <source>
        <dbReference type="PROSITE" id="PS50109"/>
    </source>
</evidence>
<accession>A0ABV4DY93</accession>
<proteinExistence type="predicted"/>
<evidence type="ECO:0000256" key="4">
    <source>
        <dbReference type="ARBA" id="ARBA00022553"/>
    </source>
</evidence>
<dbReference type="Gene3D" id="3.30.565.10">
    <property type="entry name" value="Histidine kinase-like ATPase, C-terminal domain"/>
    <property type="match status" value="1"/>
</dbReference>
<keyword evidence="4" id="KW-0597">Phosphoprotein</keyword>
<evidence type="ECO:0000256" key="2">
    <source>
        <dbReference type="ARBA" id="ARBA00004370"/>
    </source>
</evidence>
<evidence type="ECO:0000256" key="1">
    <source>
        <dbReference type="ARBA" id="ARBA00000085"/>
    </source>
</evidence>
<keyword evidence="10" id="KW-1185">Reference proteome</keyword>
<dbReference type="InterPro" id="IPR036890">
    <property type="entry name" value="HATPase_C_sf"/>
</dbReference>
<feature type="domain" description="Histidine kinase" evidence="8">
    <location>
        <begin position="85"/>
        <end position="279"/>
    </location>
</feature>
<dbReference type="InterPro" id="IPR036097">
    <property type="entry name" value="HisK_dim/P_sf"/>
</dbReference>
<dbReference type="Proteomes" id="UP001565220">
    <property type="component" value="Unassembled WGS sequence"/>
</dbReference>
<dbReference type="SMART" id="SM00388">
    <property type="entry name" value="HisKA"/>
    <property type="match status" value="1"/>
</dbReference>
<keyword evidence="7" id="KW-0902">Two-component regulatory system</keyword>
<dbReference type="GO" id="GO:0016301">
    <property type="term" value="F:kinase activity"/>
    <property type="evidence" value="ECO:0007669"/>
    <property type="project" value="UniProtKB-KW"/>
</dbReference>
<dbReference type="InterPro" id="IPR003661">
    <property type="entry name" value="HisK_dim/P_dom"/>
</dbReference>
<dbReference type="Pfam" id="PF00512">
    <property type="entry name" value="HisKA"/>
    <property type="match status" value="1"/>
</dbReference>